<evidence type="ECO:0000313" key="5">
    <source>
        <dbReference type="Proteomes" id="UP001189429"/>
    </source>
</evidence>
<evidence type="ECO:0000256" key="1">
    <source>
        <dbReference type="ARBA" id="ARBA00022737"/>
    </source>
</evidence>
<dbReference type="Proteomes" id="UP001189429">
    <property type="component" value="Unassembled WGS sequence"/>
</dbReference>
<keyword evidence="1" id="KW-0677">Repeat</keyword>
<proteinExistence type="predicted"/>
<dbReference type="InterPro" id="IPR011990">
    <property type="entry name" value="TPR-like_helical_dom_sf"/>
</dbReference>
<sequence>MRSWSPTSSLLQRAGTSACEKGEQWQQALALLSEMREAKLEPNVISCTAGISAYEKGEQWQRALALLSEMREAKLEPIAISSTMQGPARARRRSYSSTQPATALRSSFCCGETIRQASHPQR</sequence>
<dbReference type="InterPro" id="IPR002885">
    <property type="entry name" value="PPR_rpt"/>
</dbReference>
<protein>
    <submittedName>
        <fullName evidence="4">Uncharacterized protein</fullName>
    </submittedName>
</protein>
<comment type="caution">
    <text evidence="4">The sequence shown here is derived from an EMBL/GenBank/DDBJ whole genome shotgun (WGS) entry which is preliminary data.</text>
</comment>
<gene>
    <name evidence="4" type="ORF">PCOR1329_LOCUS7932</name>
</gene>
<organism evidence="4 5">
    <name type="scientific">Prorocentrum cordatum</name>
    <dbReference type="NCBI Taxonomy" id="2364126"/>
    <lineage>
        <taxon>Eukaryota</taxon>
        <taxon>Sar</taxon>
        <taxon>Alveolata</taxon>
        <taxon>Dinophyceae</taxon>
        <taxon>Prorocentrales</taxon>
        <taxon>Prorocentraceae</taxon>
        <taxon>Prorocentrum</taxon>
    </lineage>
</organism>
<reference evidence="4" key="1">
    <citation type="submission" date="2023-10" db="EMBL/GenBank/DDBJ databases">
        <authorList>
            <person name="Chen Y."/>
            <person name="Shah S."/>
            <person name="Dougan E. K."/>
            <person name="Thang M."/>
            <person name="Chan C."/>
        </authorList>
    </citation>
    <scope>NUCLEOTIDE SEQUENCE [LARGE SCALE GENOMIC DNA]</scope>
</reference>
<evidence type="ECO:0000313" key="4">
    <source>
        <dbReference type="EMBL" id="CAK0799481.1"/>
    </source>
</evidence>
<feature type="region of interest" description="Disordered" evidence="3">
    <location>
        <begin position="83"/>
        <end position="103"/>
    </location>
</feature>
<evidence type="ECO:0000256" key="3">
    <source>
        <dbReference type="SAM" id="MobiDB-lite"/>
    </source>
</evidence>
<evidence type="ECO:0000256" key="2">
    <source>
        <dbReference type="PROSITE-ProRule" id="PRU00708"/>
    </source>
</evidence>
<accession>A0ABN9Q5D4</accession>
<dbReference type="PROSITE" id="PS51375">
    <property type="entry name" value="PPR"/>
    <property type="match status" value="1"/>
</dbReference>
<dbReference type="EMBL" id="CAUYUJ010002161">
    <property type="protein sequence ID" value="CAK0799481.1"/>
    <property type="molecule type" value="Genomic_DNA"/>
</dbReference>
<name>A0ABN9Q5D4_9DINO</name>
<dbReference type="PANTHER" id="PTHR47447:SF17">
    <property type="entry name" value="OS12G0638900 PROTEIN"/>
    <property type="match status" value="1"/>
</dbReference>
<feature type="repeat" description="PPR" evidence="2">
    <location>
        <begin position="43"/>
        <end position="77"/>
    </location>
</feature>
<dbReference type="Gene3D" id="1.25.40.10">
    <property type="entry name" value="Tetratricopeptide repeat domain"/>
    <property type="match status" value="1"/>
</dbReference>
<keyword evidence="5" id="KW-1185">Reference proteome</keyword>
<dbReference type="PANTHER" id="PTHR47447">
    <property type="entry name" value="OS03G0856100 PROTEIN"/>
    <property type="match status" value="1"/>
</dbReference>